<dbReference type="GO" id="GO:0005737">
    <property type="term" value="C:cytoplasm"/>
    <property type="evidence" value="ECO:0007669"/>
    <property type="project" value="TreeGrafter"/>
</dbReference>
<feature type="modified residue" description="N6-(pyridoxal phosphate)lysine" evidence="8">
    <location>
        <position position="52"/>
    </location>
</feature>
<evidence type="ECO:0000256" key="2">
    <source>
        <dbReference type="ARBA" id="ARBA00008872"/>
    </source>
</evidence>
<dbReference type="SUPFAM" id="SSF51419">
    <property type="entry name" value="PLP-binding barrel"/>
    <property type="match status" value="1"/>
</dbReference>
<feature type="domain" description="Orn/DAP/Arg decarboxylase 2 N-terminal" evidence="9">
    <location>
        <begin position="34"/>
        <end position="263"/>
    </location>
</feature>
<dbReference type="Proteomes" id="UP000199630">
    <property type="component" value="Unassembled WGS sequence"/>
</dbReference>
<comment type="catalytic activity">
    <reaction evidence="7">
        <text>L-ornithine + H(+) = putrescine + CO2</text>
        <dbReference type="Rhea" id="RHEA:22964"/>
        <dbReference type="ChEBI" id="CHEBI:15378"/>
        <dbReference type="ChEBI" id="CHEBI:16526"/>
        <dbReference type="ChEBI" id="CHEBI:46911"/>
        <dbReference type="ChEBI" id="CHEBI:326268"/>
        <dbReference type="EC" id="4.1.1.17"/>
    </reaction>
</comment>
<dbReference type="PRINTS" id="PR01182">
    <property type="entry name" value="ORNDCRBXLASE"/>
</dbReference>
<evidence type="ECO:0000259" key="9">
    <source>
        <dbReference type="Pfam" id="PF02784"/>
    </source>
</evidence>
<gene>
    <name evidence="10" type="ORF">SAMN04487991_0127</name>
</gene>
<dbReference type="PRINTS" id="PR01179">
    <property type="entry name" value="ODADCRBXLASE"/>
</dbReference>
<evidence type="ECO:0000313" key="10">
    <source>
        <dbReference type="EMBL" id="SFI51117.1"/>
    </source>
</evidence>
<dbReference type="GO" id="GO:0033387">
    <property type="term" value="P:putrescine biosynthetic process from arginine, via ornithine"/>
    <property type="evidence" value="ECO:0007669"/>
    <property type="project" value="TreeGrafter"/>
</dbReference>
<proteinExistence type="inferred from homology"/>
<sequence>MGLSKTIWATPSEYLRNHAPEHPVLFFSPAILQATARRFLKGFPGLVTYAVKSNPDEEVLANLVAAGIKGFDVASPVEMDTIARIAPGAAMHYNNPVRSRTEIAHAVEMGVKSYSVDSHSELVKLGELVPADGVEISVRFKLPVEGAAYNFGAKFGARVEDAVELLTLASQLGFTPSLTFHPGTQCTDPHAWDKYIRAAAEIAQRADVKIARLNVGGGFPSHRLNEVNPQLETTFELIGRVAKEAFGDDLPALVCEPGRGLVAESYSLVTRVKAIRDDAHVFLNDGVYGALSELHLVGVIDRIAVFGPEGVKREGETVNRTVFGPTCDSLDKLPSELAFPETMEEEDHVIFYGLGAYSVATATKFNGFGQITVETVARHLEVQAEARQLQVA</sequence>
<dbReference type="SUPFAM" id="SSF50621">
    <property type="entry name" value="Alanine racemase C-terminal domain-like"/>
    <property type="match status" value="1"/>
</dbReference>
<dbReference type="InterPro" id="IPR009006">
    <property type="entry name" value="Ala_racemase/Decarboxylase_C"/>
</dbReference>
<dbReference type="FunFam" id="3.20.20.10:FF:000008">
    <property type="entry name" value="Ornithine decarboxylase"/>
    <property type="match status" value="1"/>
</dbReference>
<protein>
    <recommendedName>
        <fullName evidence="6">ornithine decarboxylase</fullName>
        <ecNumber evidence="6">4.1.1.17</ecNumber>
    </recommendedName>
</protein>
<dbReference type="Gene3D" id="3.20.20.10">
    <property type="entry name" value="Alanine racemase"/>
    <property type="match status" value="1"/>
</dbReference>
<dbReference type="AlphaFoldDB" id="A0A1I3ITD4"/>
<evidence type="ECO:0000256" key="4">
    <source>
        <dbReference type="ARBA" id="ARBA00023239"/>
    </source>
</evidence>
<dbReference type="EC" id="4.1.1.17" evidence="6"/>
<reference evidence="11" key="1">
    <citation type="submission" date="2016-10" db="EMBL/GenBank/DDBJ databases">
        <authorList>
            <person name="Varghese N."/>
            <person name="Submissions S."/>
        </authorList>
    </citation>
    <scope>NUCLEOTIDE SEQUENCE [LARGE SCALE GENOMIC DNA]</scope>
    <source>
        <strain evidence="11">DSM 26471</strain>
    </source>
</reference>
<comment type="pathway">
    <text evidence="5">Amine and polyamine biosynthesis; putrescine biosynthesis via L-ornithine pathway; putrescine from L-ornithine: step 1/1.</text>
</comment>
<evidence type="ECO:0000313" key="11">
    <source>
        <dbReference type="Proteomes" id="UP000199630"/>
    </source>
</evidence>
<feature type="active site" description="Proton donor" evidence="8">
    <location>
        <position position="327"/>
    </location>
</feature>
<comment type="similarity">
    <text evidence="2">Belongs to the Orn/Lys/Arg decarboxylase class-II family.</text>
</comment>
<name>A0A1I3ITD4_9RHOB</name>
<evidence type="ECO:0000256" key="7">
    <source>
        <dbReference type="ARBA" id="ARBA00049127"/>
    </source>
</evidence>
<dbReference type="Gene3D" id="2.40.37.10">
    <property type="entry name" value="Lyase, Ornithine Decarboxylase, Chain A, domain 1"/>
    <property type="match status" value="1"/>
</dbReference>
<dbReference type="RefSeq" id="WP_090055645.1">
    <property type="nucleotide sequence ID" value="NZ_FORH01000001.1"/>
</dbReference>
<dbReference type="PANTHER" id="PTHR11482">
    <property type="entry name" value="ARGININE/DIAMINOPIMELATE/ORNITHINE DECARBOXYLASE"/>
    <property type="match status" value="1"/>
</dbReference>
<evidence type="ECO:0000256" key="8">
    <source>
        <dbReference type="PIRSR" id="PIRSR600183-50"/>
    </source>
</evidence>
<dbReference type="STRING" id="588602.SAMN04487991_0127"/>
<dbReference type="InterPro" id="IPR029066">
    <property type="entry name" value="PLP-binding_barrel"/>
</dbReference>
<dbReference type="PROSITE" id="PS00878">
    <property type="entry name" value="ODR_DC_2_1"/>
    <property type="match status" value="1"/>
</dbReference>
<evidence type="ECO:0000256" key="1">
    <source>
        <dbReference type="ARBA" id="ARBA00001933"/>
    </source>
</evidence>
<dbReference type="EMBL" id="FORH01000001">
    <property type="protein sequence ID" value="SFI51117.1"/>
    <property type="molecule type" value="Genomic_DNA"/>
</dbReference>
<dbReference type="OrthoDB" id="9802147at2"/>
<dbReference type="Pfam" id="PF02784">
    <property type="entry name" value="Orn_Arg_deC_N"/>
    <property type="match status" value="1"/>
</dbReference>
<keyword evidence="3 8" id="KW-0663">Pyridoxal phosphate</keyword>
<evidence type="ECO:0000256" key="5">
    <source>
        <dbReference type="ARBA" id="ARBA00034115"/>
    </source>
</evidence>
<keyword evidence="4" id="KW-0456">Lyase</keyword>
<dbReference type="GO" id="GO:0004586">
    <property type="term" value="F:ornithine decarboxylase activity"/>
    <property type="evidence" value="ECO:0007669"/>
    <property type="project" value="UniProtKB-EC"/>
</dbReference>
<dbReference type="PANTHER" id="PTHR11482:SF6">
    <property type="entry name" value="ORNITHINE DECARBOXYLASE 1-RELATED"/>
    <property type="match status" value="1"/>
</dbReference>
<dbReference type="CDD" id="cd00622">
    <property type="entry name" value="PLPDE_III_ODC"/>
    <property type="match status" value="1"/>
</dbReference>
<dbReference type="InterPro" id="IPR000183">
    <property type="entry name" value="Orn/DAP/Arg_de-COase"/>
</dbReference>
<organism evidence="10 11">
    <name type="scientific">Celeribacter neptunius</name>
    <dbReference type="NCBI Taxonomy" id="588602"/>
    <lineage>
        <taxon>Bacteria</taxon>
        <taxon>Pseudomonadati</taxon>
        <taxon>Pseudomonadota</taxon>
        <taxon>Alphaproteobacteria</taxon>
        <taxon>Rhodobacterales</taxon>
        <taxon>Roseobacteraceae</taxon>
        <taxon>Celeribacter</taxon>
    </lineage>
</organism>
<dbReference type="InterPro" id="IPR002433">
    <property type="entry name" value="Orn_de-COase"/>
</dbReference>
<accession>A0A1I3ITD4</accession>
<comment type="cofactor">
    <cofactor evidence="1 8">
        <name>pyridoxal 5'-phosphate</name>
        <dbReference type="ChEBI" id="CHEBI:597326"/>
    </cofactor>
</comment>
<evidence type="ECO:0000256" key="3">
    <source>
        <dbReference type="ARBA" id="ARBA00022898"/>
    </source>
</evidence>
<dbReference type="InterPro" id="IPR022644">
    <property type="entry name" value="De-COase2_N"/>
</dbReference>
<keyword evidence="11" id="KW-1185">Reference proteome</keyword>
<evidence type="ECO:0000256" key="6">
    <source>
        <dbReference type="ARBA" id="ARBA00034138"/>
    </source>
</evidence>
<dbReference type="InterPro" id="IPR022653">
    <property type="entry name" value="De-COase2_pyr-phos_BS"/>
</dbReference>